<gene>
    <name evidence="2" type="ORF">HPB51_022355</name>
</gene>
<sequence length="250" mass="28253">MLGAAHDFAWRDDSVTVASTYPDFRVLALEQFDMEPLSSKVERFGKARQNAGEEARSFANRIRLLGTATLANCSGEEPAKTQLCRETLAEQMLSQVLTGLRDPVHRFVLSRNPKSFDKAIDVAAKEECNEKLSQSSSVPVRHADENTNAHEMRSRLDRLEKLLEESLRSSDPVGEDGQRNARRPPFSGRCFNCDGFGHFCPCRRNRLYKTWTLECACSGSKRTWELCYNTGTKDEKGSRQVTDQPVDKKK</sequence>
<evidence type="ECO:0000313" key="3">
    <source>
        <dbReference type="Proteomes" id="UP000821866"/>
    </source>
</evidence>
<comment type="caution">
    <text evidence="2">The sequence shown here is derived from an EMBL/GenBank/DDBJ whole genome shotgun (WGS) entry which is preliminary data.</text>
</comment>
<feature type="region of interest" description="Disordered" evidence="1">
    <location>
        <begin position="133"/>
        <end position="154"/>
    </location>
</feature>
<proteinExistence type="predicted"/>
<dbReference type="Proteomes" id="UP000821866">
    <property type="component" value="Chromosome 10"/>
</dbReference>
<evidence type="ECO:0000256" key="1">
    <source>
        <dbReference type="SAM" id="MobiDB-lite"/>
    </source>
</evidence>
<reference evidence="2" key="2">
    <citation type="submission" date="2021-09" db="EMBL/GenBank/DDBJ databases">
        <authorList>
            <person name="Jia N."/>
            <person name="Wang J."/>
            <person name="Shi W."/>
            <person name="Du L."/>
            <person name="Sun Y."/>
            <person name="Zhan W."/>
            <person name="Jiang J."/>
            <person name="Wang Q."/>
            <person name="Zhang B."/>
            <person name="Ji P."/>
            <person name="Sakyi L.B."/>
            <person name="Cui X."/>
            <person name="Yuan T."/>
            <person name="Jiang B."/>
            <person name="Yang W."/>
            <person name="Lam T.T.-Y."/>
            <person name="Chang Q."/>
            <person name="Ding S."/>
            <person name="Wang X."/>
            <person name="Zhu J."/>
            <person name="Ruan X."/>
            <person name="Zhao L."/>
            <person name="Wei J."/>
            <person name="Que T."/>
            <person name="Du C."/>
            <person name="Cheng J."/>
            <person name="Dai P."/>
            <person name="Han X."/>
            <person name="Huang E."/>
            <person name="Gao Y."/>
            <person name="Liu J."/>
            <person name="Shao H."/>
            <person name="Ye R."/>
            <person name="Li L."/>
            <person name="Wei W."/>
            <person name="Wang X."/>
            <person name="Wang C."/>
            <person name="Huo Q."/>
            <person name="Li W."/>
            <person name="Guo W."/>
            <person name="Chen H."/>
            <person name="Chen S."/>
            <person name="Zhou L."/>
            <person name="Zhou L."/>
            <person name="Ni X."/>
            <person name="Tian J."/>
            <person name="Zhou Y."/>
            <person name="Sheng Y."/>
            <person name="Liu T."/>
            <person name="Pan Y."/>
            <person name="Xia L."/>
            <person name="Li J."/>
            <person name="Zhao F."/>
            <person name="Cao W."/>
        </authorList>
    </citation>
    <scope>NUCLEOTIDE SEQUENCE</scope>
    <source>
        <strain evidence="2">Rmic-2018</strain>
        <tissue evidence="2">Larvae</tissue>
    </source>
</reference>
<feature type="compositionally biased region" description="Basic and acidic residues" evidence="1">
    <location>
        <begin position="141"/>
        <end position="154"/>
    </location>
</feature>
<protein>
    <submittedName>
        <fullName evidence="2">Uncharacterized protein</fullName>
    </submittedName>
</protein>
<reference evidence="2" key="1">
    <citation type="journal article" date="2020" name="Cell">
        <title>Large-Scale Comparative Analyses of Tick Genomes Elucidate Their Genetic Diversity and Vector Capacities.</title>
        <authorList>
            <consortium name="Tick Genome and Microbiome Consortium (TIGMIC)"/>
            <person name="Jia N."/>
            <person name="Wang J."/>
            <person name="Shi W."/>
            <person name="Du L."/>
            <person name="Sun Y."/>
            <person name="Zhan W."/>
            <person name="Jiang J.F."/>
            <person name="Wang Q."/>
            <person name="Zhang B."/>
            <person name="Ji P."/>
            <person name="Bell-Sakyi L."/>
            <person name="Cui X.M."/>
            <person name="Yuan T.T."/>
            <person name="Jiang B.G."/>
            <person name="Yang W.F."/>
            <person name="Lam T.T."/>
            <person name="Chang Q.C."/>
            <person name="Ding S.J."/>
            <person name="Wang X.J."/>
            <person name="Zhu J.G."/>
            <person name="Ruan X.D."/>
            <person name="Zhao L."/>
            <person name="Wei J.T."/>
            <person name="Ye R.Z."/>
            <person name="Que T.C."/>
            <person name="Du C.H."/>
            <person name="Zhou Y.H."/>
            <person name="Cheng J.X."/>
            <person name="Dai P.F."/>
            <person name="Guo W.B."/>
            <person name="Han X.H."/>
            <person name="Huang E.J."/>
            <person name="Li L.F."/>
            <person name="Wei W."/>
            <person name="Gao Y.C."/>
            <person name="Liu J.Z."/>
            <person name="Shao H.Z."/>
            <person name="Wang X."/>
            <person name="Wang C.C."/>
            <person name="Yang T.C."/>
            <person name="Huo Q.B."/>
            <person name="Li W."/>
            <person name="Chen H.Y."/>
            <person name="Chen S.E."/>
            <person name="Zhou L.G."/>
            <person name="Ni X.B."/>
            <person name="Tian J.H."/>
            <person name="Sheng Y."/>
            <person name="Liu T."/>
            <person name="Pan Y.S."/>
            <person name="Xia L.Y."/>
            <person name="Li J."/>
            <person name="Zhao F."/>
            <person name="Cao W.C."/>
        </authorList>
    </citation>
    <scope>NUCLEOTIDE SEQUENCE</scope>
    <source>
        <strain evidence="2">Rmic-2018</strain>
    </source>
</reference>
<dbReference type="AlphaFoldDB" id="A0A9J6EUY5"/>
<organism evidence="2 3">
    <name type="scientific">Rhipicephalus microplus</name>
    <name type="common">Cattle tick</name>
    <name type="synonym">Boophilus microplus</name>
    <dbReference type="NCBI Taxonomy" id="6941"/>
    <lineage>
        <taxon>Eukaryota</taxon>
        <taxon>Metazoa</taxon>
        <taxon>Ecdysozoa</taxon>
        <taxon>Arthropoda</taxon>
        <taxon>Chelicerata</taxon>
        <taxon>Arachnida</taxon>
        <taxon>Acari</taxon>
        <taxon>Parasitiformes</taxon>
        <taxon>Ixodida</taxon>
        <taxon>Ixodoidea</taxon>
        <taxon>Ixodidae</taxon>
        <taxon>Rhipicephalinae</taxon>
        <taxon>Rhipicephalus</taxon>
        <taxon>Boophilus</taxon>
    </lineage>
</organism>
<keyword evidence="3" id="KW-1185">Reference proteome</keyword>
<name>A0A9J6EUY5_RHIMP</name>
<accession>A0A9J6EUY5</accession>
<dbReference type="EMBL" id="JABSTU010000002">
    <property type="protein sequence ID" value="KAH8038121.1"/>
    <property type="molecule type" value="Genomic_DNA"/>
</dbReference>
<evidence type="ECO:0000313" key="2">
    <source>
        <dbReference type="EMBL" id="KAH8038121.1"/>
    </source>
</evidence>